<evidence type="ECO:0000256" key="1">
    <source>
        <dbReference type="ARBA" id="ARBA00023002"/>
    </source>
</evidence>
<dbReference type="PRINTS" id="PR00368">
    <property type="entry name" value="FADPNR"/>
</dbReference>
<evidence type="ECO:0000256" key="2">
    <source>
        <dbReference type="SAM" id="MobiDB-lite"/>
    </source>
</evidence>
<evidence type="ECO:0000313" key="3">
    <source>
        <dbReference type="EMBL" id="MDP9864460.1"/>
    </source>
</evidence>
<name>A0ABT9R7S3_9ACTN</name>
<dbReference type="PANTHER" id="PTHR43539">
    <property type="entry name" value="FLAVIN-BINDING MONOOXYGENASE-LIKE PROTEIN (AFU_ORTHOLOGUE AFUA_4G09220)"/>
    <property type="match status" value="1"/>
</dbReference>
<proteinExistence type="predicted"/>
<organism evidence="3 4">
    <name type="scientific">Streptosporangium brasiliense</name>
    <dbReference type="NCBI Taxonomy" id="47480"/>
    <lineage>
        <taxon>Bacteria</taxon>
        <taxon>Bacillati</taxon>
        <taxon>Actinomycetota</taxon>
        <taxon>Actinomycetes</taxon>
        <taxon>Streptosporangiales</taxon>
        <taxon>Streptosporangiaceae</taxon>
        <taxon>Streptosporangium</taxon>
    </lineage>
</organism>
<dbReference type="InterPro" id="IPR050982">
    <property type="entry name" value="Auxin_biosynth/cation_transpt"/>
</dbReference>
<gene>
    <name evidence="3" type="ORF">J2S55_003726</name>
</gene>
<feature type="region of interest" description="Disordered" evidence="2">
    <location>
        <begin position="521"/>
        <end position="570"/>
    </location>
</feature>
<dbReference type="EMBL" id="JAUSRB010000002">
    <property type="protein sequence ID" value="MDP9864460.1"/>
    <property type="molecule type" value="Genomic_DNA"/>
</dbReference>
<keyword evidence="1" id="KW-0560">Oxidoreductase</keyword>
<accession>A0ABT9R7S3</accession>
<dbReference type="RefSeq" id="WP_306862326.1">
    <property type="nucleotide sequence ID" value="NZ_JAUSRB010000002.1"/>
</dbReference>
<dbReference type="SUPFAM" id="SSF51905">
    <property type="entry name" value="FAD/NAD(P)-binding domain"/>
    <property type="match status" value="1"/>
</dbReference>
<evidence type="ECO:0000313" key="4">
    <source>
        <dbReference type="Proteomes" id="UP001230426"/>
    </source>
</evidence>
<dbReference type="Proteomes" id="UP001230426">
    <property type="component" value="Unassembled WGS sequence"/>
</dbReference>
<comment type="caution">
    <text evidence="3">The sequence shown here is derived from an EMBL/GenBank/DDBJ whole genome shotgun (WGS) entry which is preliminary data.</text>
</comment>
<dbReference type="PANTHER" id="PTHR43539:SF23">
    <property type="entry name" value="FAD-DEPENDENT OXIDOREDUCTASE DOMAIN-CONTAINING PROTEIN 2"/>
    <property type="match status" value="1"/>
</dbReference>
<protein>
    <submittedName>
        <fullName evidence="3">Thioredoxin reductase</fullName>
    </submittedName>
</protein>
<keyword evidence="4" id="KW-1185">Reference proteome</keyword>
<reference evidence="3 4" key="1">
    <citation type="submission" date="2023-07" db="EMBL/GenBank/DDBJ databases">
        <title>Sequencing the genomes of 1000 actinobacteria strains.</title>
        <authorList>
            <person name="Klenk H.-P."/>
        </authorList>
    </citation>
    <scope>NUCLEOTIDE SEQUENCE [LARGE SCALE GENOMIC DNA]</scope>
    <source>
        <strain evidence="3 4">DSM 44109</strain>
    </source>
</reference>
<dbReference type="Pfam" id="PF13738">
    <property type="entry name" value="Pyr_redox_3"/>
    <property type="match status" value="1"/>
</dbReference>
<dbReference type="PRINTS" id="PR00411">
    <property type="entry name" value="PNDRDTASEI"/>
</dbReference>
<dbReference type="InterPro" id="IPR036188">
    <property type="entry name" value="FAD/NAD-bd_sf"/>
</dbReference>
<dbReference type="Gene3D" id="3.50.50.60">
    <property type="entry name" value="FAD/NAD(P)-binding domain"/>
    <property type="match status" value="2"/>
</dbReference>
<sequence length="570" mass="64440">MTTTGSGEHVHRYLIIGAGPGGLQLSYFLQRAGADYLTLEREEAPGGFFRRYPRHRRLISLNKVHTGEKDPEINLRWDWNSLLNDAPGLQFPRYSQEYFPCAEDMVRYLADFQREHALNVRFSTPVDRIEKVDGLFVAHAGGQTFRAECLVMAAGWGGPNIPDIPGIELAVGYEDMPIAPEDFTGRRVLIIGKGNSAFETAQALLGHAAVVHLASRHPVRFAWTSKHPGDVRGQYGALLDSYWFKTLHGVLECEIDQIRREGDRFKVEITYTMAEDEKALLEYDVVLRCTGFTMDTSVFDPSCRPELAPNGRMPAIGPDFRSTNVEGLYFAGTLMQGRDFKGASSAFIDGFRYNLRTMARLLAERYDETPLDHRVLPVDPDQLTATMLERVNYSSALWTQFEYLCDTYVLDQDTGRIRHYEDLPEDYAAGRFAEHALYFTLTLRWGPRDHGDVFAIQRHPTPDRADESAFLHPVARAWRHGEMVAEQHLLEDLLAVWRDPVRHVQPLRAFLTSWLPAVPEADRSHGAETDRSHGAETDRSHGAETDRSHGAETDRPHAPETDQAHAPEPS</sequence>